<accession>A0A150LDC0</accession>
<organism evidence="1 2">
    <name type="scientific">Caldibacillus debilis</name>
    <dbReference type="NCBI Taxonomy" id="301148"/>
    <lineage>
        <taxon>Bacteria</taxon>
        <taxon>Bacillati</taxon>
        <taxon>Bacillota</taxon>
        <taxon>Bacilli</taxon>
        <taxon>Bacillales</taxon>
        <taxon>Bacillaceae</taxon>
        <taxon>Caldibacillus</taxon>
    </lineage>
</organism>
<evidence type="ECO:0000313" key="1">
    <source>
        <dbReference type="EMBL" id="KYD10327.1"/>
    </source>
</evidence>
<comment type="caution">
    <text evidence="1">The sequence shown here is derived from an EMBL/GenBank/DDBJ whole genome shotgun (WGS) entry which is preliminary data.</text>
</comment>
<sequence>MFFCPFRARYAEEIPADLPCVQASMRKSADREPVANVVAASFSLIL</sequence>
<proteinExistence type="predicted"/>
<gene>
    <name evidence="1" type="ORF">B4135_3502</name>
</gene>
<reference evidence="1 2" key="1">
    <citation type="submission" date="2016-01" db="EMBL/GenBank/DDBJ databases">
        <title>Draft Genome Sequences of Seven Thermophilic Sporeformers Isolated from Foods.</title>
        <authorList>
            <person name="Berendsen E.M."/>
            <person name="Wells-Bennik M.H."/>
            <person name="Krawcyk A.O."/>
            <person name="De Jong A."/>
            <person name="Holsappel S."/>
            <person name="Eijlander R.T."/>
            <person name="Kuipers O.P."/>
        </authorList>
    </citation>
    <scope>NUCLEOTIDE SEQUENCE [LARGE SCALE GENOMIC DNA]</scope>
    <source>
        <strain evidence="1 2">B4135</strain>
    </source>
</reference>
<name>A0A150LDC0_9BACI</name>
<dbReference type="EMBL" id="LQYT01000119">
    <property type="protein sequence ID" value="KYD10327.1"/>
    <property type="molecule type" value="Genomic_DNA"/>
</dbReference>
<dbReference type="STRING" id="301148.B4135_3502"/>
<dbReference type="Proteomes" id="UP000075683">
    <property type="component" value="Unassembled WGS sequence"/>
</dbReference>
<protein>
    <submittedName>
        <fullName evidence="1">Uncharacterized protein</fullName>
    </submittedName>
</protein>
<evidence type="ECO:0000313" key="2">
    <source>
        <dbReference type="Proteomes" id="UP000075683"/>
    </source>
</evidence>
<dbReference type="AlphaFoldDB" id="A0A150LDC0"/>